<dbReference type="SMART" id="SM00132">
    <property type="entry name" value="LIM"/>
    <property type="match status" value="3"/>
</dbReference>
<dbReference type="GO" id="GO:0008270">
    <property type="term" value="F:zinc ion binding"/>
    <property type="evidence" value="ECO:0007669"/>
    <property type="project" value="InterPro"/>
</dbReference>
<dbReference type="EMBL" id="KB096134">
    <property type="protein sequence ID" value="ESO08014.1"/>
    <property type="molecule type" value="Genomic_DNA"/>
</dbReference>
<name>T1EHT6_HELRO</name>
<dbReference type="InParanoid" id="T1EHT6"/>
<evidence type="ECO:0000259" key="8">
    <source>
        <dbReference type="PROSITE" id="PS51303"/>
    </source>
</evidence>
<proteinExistence type="inferred from homology"/>
<reference evidence="10" key="3">
    <citation type="submission" date="2015-06" db="UniProtKB">
        <authorList>
            <consortium name="EnsemblMetazoa"/>
        </authorList>
    </citation>
    <scope>IDENTIFICATION</scope>
</reference>
<dbReference type="EMBL" id="AMQM01003368">
    <property type="status" value="NOT_ANNOTATED_CDS"/>
    <property type="molecule type" value="Genomic_DNA"/>
</dbReference>
<evidence type="ECO:0000313" key="10">
    <source>
        <dbReference type="EnsemblMetazoa" id="HelroP130334"/>
    </source>
</evidence>
<dbReference type="InterPro" id="IPR047120">
    <property type="entry name" value="Pk/Esn/Tes"/>
</dbReference>
<dbReference type="OMA" id="CHEMSPE"/>
<dbReference type="FunCoup" id="T1EHT6">
    <property type="interactions" value="156"/>
</dbReference>
<evidence type="ECO:0000313" key="9">
    <source>
        <dbReference type="EMBL" id="ESO08014.1"/>
    </source>
</evidence>
<keyword evidence="5 6" id="KW-0440">LIM domain</keyword>
<keyword evidence="11" id="KW-1185">Reference proteome</keyword>
<dbReference type="CDD" id="cd09827">
    <property type="entry name" value="PET_Prickle"/>
    <property type="match status" value="1"/>
</dbReference>
<comment type="similarity">
    <text evidence="1">Belongs to the prickle / espinas / testin family.</text>
</comment>
<dbReference type="Gene3D" id="2.10.110.10">
    <property type="entry name" value="Cysteine Rich Protein"/>
    <property type="match status" value="3"/>
</dbReference>
<organism evidence="10 11">
    <name type="scientific">Helobdella robusta</name>
    <name type="common">Californian leech</name>
    <dbReference type="NCBI Taxonomy" id="6412"/>
    <lineage>
        <taxon>Eukaryota</taxon>
        <taxon>Metazoa</taxon>
        <taxon>Spiralia</taxon>
        <taxon>Lophotrochozoa</taxon>
        <taxon>Annelida</taxon>
        <taxon>Clitellata</taxon>
        <taxon>Hirudinea</taxon>
        <taxon>Rhynchobdellida</taxon>
        <taxon>Glossiphoniidae</taxon>
        <taxon>Helobdella</taxon>
    </lineage>
</organism>
<dbReference type="PROSITE" id="PS51303">
    <property type="entry name" value="PET"/>
    <property type="match status" value="1"/>
</dbReference>
<feature type="domain" description="LIM zinc-binding" evidence="7">
    <location>
        <begin position="107"/>
        <end position="171"/>
    </location>
</feature>
<dbReference type="InterPro" id="IPR033723">
    <property type="entry name" value="PET_prickle"/>
</dbReference>
<feature type="domain" description="LIM zinc-binding" evidence="7">
    <location>
        <begin position="172"/>
        <end position="232"/>
    </location>
</feature>
<keyword evidence="2 6" id="KW-0479">Metal-binding</keyword>
<dbReference type="Pfam" id="PF00412">
    <property type="entry name" value="LIM"/>
    <property type="match status" value="2"/>
</dbReference>
<dbReference type="STRING" id="6412.T1EHT6"/>
<dbReference type="FunFam" id="2.10.110.10:FF:000035">
    <property type="entry name" value="prickle-like protein 2 isoform X1"/>
    <property type="match status" value="1"/>
</dbReference>
<evidence type="ECO:0000259" key="7">
    <source>
        <dbReference type="PROSITE" id="PS50023"/>
    </source>
</evidence>
<dbReference type="PROSITE" id="PS50023">
    <property type="entry name" value="LIM_DOMAIN_2"/>
    <property type="match status" value="2"/>
</dbReference>
<accession>T1EHT6</accession>
<evidence type="ECO:0000256" key="2">
    <source>
        <dbReference type="ARBA" id="ARBA00022723"/>
    </source>
</evidence>
<dbReference type="CTD" id="20196136"/>
<dbReference type="EnsemblMetazoa" id="HelroT130334">
    <property type="protein sequence ID" value="HelroP130334"/>
    <property type="gene ID" value="HelroG130334"/>
</dbReference>
<dbReference type="FunFam" id="2.10.110.10:FF:000005">
    <property type="entry name" value="Testin isoform 1"/>
    <property type="match status" value="1"/>
</dbReference>
<keyword evidence="4 6" id="KW-0862">Zinc</keyword>
<dbReference type="Proteomes" id="UP000015101">
    <property type="component" value="Unassembled WGS sequence"/>
</dbReference>
<evidence type="ECO:0000256" key="1">
    <source>
        <dbReference type="ARBA" id="ARBA00008268"/>
    </source>
</evidence>
<dbReference type="Pfam" id="PF06297">
    <property type="entry name" value="PET"/>
    <property type="match status" value="1"/>
</dbReference>
<dbReference type="SUPFAM" id="SSF57716">
    <property type="entry name" value="Glucocorticoid receptor-like (DNA-binding domain)"/>
    <property type="match status" value="2"/>
</dbReference>
<reference evidence="11" key="1">
    <citation type="submission" date="2012-12" db="EMBL/GenBank/DDBJ databases">
        <authorList>
            <person name="Hellsten U."/>
            <person name="Grimwood J."/>
            <person name="Chapman J.A."/>
            <person name="Shapiro H."/>
            <person name="Aerts A."/>
            <person name="Otillar R.P."/>
            <person name="Terry A.Y."/>
            <person name="Boore J.L."/>
            <person name="Simakov O."/>
            <person name="Marletaz F."/>
            <person name="Cho S.-J."/>
            <person name="Edsinger-Gonzales E."/>
            <person name="Havlak P."/>
            <person name="Kuo D.-H."/>
            <person name="Larsson T."/>
            <person name="Lv J."/>
            <person name="Arendt D."/>
            <person name="Savage R."/>
            <person name="Osoegawa K."/>
            <person name="de Jong P."/>
            <person name="Lindberg D.R."/>
            <person name="Seaver E.C."/>
            <person name="Weisblat D.A."/>
            <person name="Putnam N.H."/>
            <person name="Grigoriev I.V."/>
            <person name="Rokhsar D.S."/>
        </authorList>
    </citation>
    <scope>NUCLEOTIDE SEQUENCE</scope>
</reference>
<dbReference type="AlphaFoldDB" id="T1EHT6"/>
<keyword evidence="3" id="KW-0677">Repeat</keyword>
<dbReference type="OrthoDB" id="10069167at2759"/>
<dbReference type="RefSeq" id="XP_009013803.1">
    <property type="nucleotide sequence ID" value="XM_009015555.1"/>
</dbReference>
<feature type="domain" description="PET" evidence="8">
    <location>
        <begin position="1"/>
        <end position="107"/>
    </location>
</feature>
<evidence type="ECO:0000256" key="6">
    <source>
        <dbReference type="PROSITE-ProRule" id="PRU00125"/>
    </source>
</evidence>
<dbReference type="InterPro" id="IPR033726">
    <property type="entry name" value="LIM2_prickle"/>
</dbReference>
<dbReference type="PANTHER" id="PTHR24211:SF20">
    <property type="entry name" value="PROTEIN ESPINAS-RELATED"/>
    <property type="match status" value="1"/>
</dbReference>
<gene>
    <name evidence="10" type="primary">20196136</name>
    <name evidence="9" type="ORF">HELRODRAFT_130334</name>
</gene>
<dbReference type="InterPro" id="IPR010442">
    <property type="entry name" value="PET_domain"/>
</dbReference>
<evidence type="ECO:0000256" key="3">
    <source>
        <dbReference type="ARBA" id="ARBA00022737"/>
    </source>
</evidence>
<sequence>QQSISDEDSGCVLEEYTWVPPGLTPLQVHQYMISLPENKIPYAGGIGEKYRIKQLLHQLPPHDSETSYCNDLSEAEKKELKLFTSRRRKEALGKGVVVVVGLENDGTKCQQCHVSFSSDQLAVGASRAGSGSLWHPVCFTCCVCKELLVDLIYFYKDGKVYCGRHHAETLKPRCVACDEIIFADECTEAEGRSWHVKHFTCFDCDKLLGGQRYIMKDSHPYCCSCFGEIFTRPCTSCHLTIAPEEQQVVLNGFFWHATDACFSCYSCGCCLLKKEFISQQGQLFCSSACSIPTNRRHQLHRRH</sequence>
<evidence type="ECO:0000256" key="5">
    <source>
        <dbReference type="ARBA" id="ARBA00023038"/>
    </source>
</evidence>
<reference evidence="9 11" key="2">
    <citation type="journal article" date="2013" name="Nature">
        <title>Insights into bilaterian evolution from three spiralian genomes.</title>
        <authorList>
            <person name="Simakov O."/>
            <person name="Marletaz F."/>
            <person name="Cho S.J."/>
            <person name="Edsinger-Gonzales E."/>
            <person name="Havlak P."/>
            <person name="Hellsten U."/>
            <person name="Kuo D.H."/>
            <person name="Larsson T."/>
            <person name="Lv J."/>
            <person name="Arendt D."/>
            <person name="Savage R."/>
            <person name="Osoegawa K."/>
            <person name="de Jong P."/>
            <person name="Grimwood J."/>
            <person name="Chapman J.A."/>
            <person name="Shapiro H."/>
            <person name="Aerts A."/>
            <person name="Otillar R.P."/>
            <person name="Terry A.Y."/>
            <person name="Boore J.L."/>
            <person name="Grigoriev I.V."/>
            <person name="Lindberg D.R."/>
            <person name="Seaver E.C."/>
            <person name="Weisblat D.A."/>
            <person name="Putnam N.H."/>
            <person name="Rokhsar D.S."/>
        </authorList>
    </citation>
    <scope>NUCLEOTIDE SEQUENCE</scope>
</reference>
<dbReference type="PANTHER" id="PTHR24211">
    <property type="entry name" value="LIM DOMAIN-CONTAINING PROTEIN"/>
    <property type="match status" value="1"/>
</dbReference>
<dbReference type="KEGG" id="hro:HELRODRAFT_130334"/>
<dbReference type="InterPro" id="IPR001781">
    <property type="entry name" value="Znf_LIM"/>
</dbReference>
<dbReference type="GeneID" id="20196136"/>
<dbReference type="PROSITE" id="PS00478">
    <property type="entry name" value="LIM_DOMAIN_1"/>
    <property type="match status" value="1"/>
</dbReference>
<evidence type="ECO:0000256" key="4">
    <source>
        <dbReference type="ARBA" id="ARBA00022833"/>
    </source>
</evidence>
<dbReference type="eggNOG" id="KOG1704">
    <property type="taxonomic scope" value="Eukaryota"/>
</dbReference>
<protein>
    <submittedName>
        <fullName evidence="9 10">Uncharacterized protein</fullName>
    </submittedName>
</protein>
<dbReference type="CDD" id="cd09418">
    <property type="entry name" value="LIM2_Prickle"/>
    <property type="match status" value="1"/>
</dbReference>
<evidence type="ECO:0000313" key="11">
    <source>
        <dbReference type="Proteomes" id="UP000015101"/>
    </source>
</evidence>
<dbReference type="HOGENOM" id="CLU_008937_1_2_1"/>